<dbReference type="InterPro" id="IPR008538">
    <property type="entry name" value="Uma2"/>
</dbReference>
<feature type="domain" description="Putative restriction endonuclease" evidence="1">
    <location>
        <begin position="26"/>
        <end position="142"/>
    </location>
</feature>
<proteinExistence type="predicted"/>
<dbReference type="AlphaFoldDB" id="A0A9N9FPU7"/>
<protein>
    <submittedName>
        <fullName evidence="2">3698_t:CDS:1</fullName>
    </submittedName>
</protein>
<dbReference type="Proteomes" id="UP000789572">
    <property type="component" value="Unassembled WGS sequence"/>
</dbReference>
<dbReference type="EMBL" id="CAJVPJ010000739">
    <property type="protein sequence ID" value="CAG8552964.1"/>
    <property type="molecule type" value="Genomic_DNA"/>
</dbReference>
<name>A0A9N9FPU7_9GLOM</name>
<dbReference type="Gene3D" id="3.90.1570.10">
    <property type="entry name" value="tt1808, chain A"/>
    <property type="match status" value="1"/>
</dbReference>
<gene>
    <name evidence="2" type="ORF">POCULU_LOCUS5116</name>
</gene>
<accession>A0A9N9FPU7</accession>
<dbReference type="OrthoDB" id="2385045at2759"/>
<evidence type="ECO:0000313" key="2">
    <source>
        <dbReference type="EMBL" id="CAG8552964.1"/>
    </source>
</evidence>
<keyword evidence="3" id="KW-1185">Reference proteome</keyword>
<dbReference type="InterPro" id="IPR012296">
    <property type="entry name" value="Nuclease_put_TT1808"/>
</dbReference>
<comment type="caution">
    <text evidence="2">The sequence shown here is derived from an EMBL/GenBank/DDBJ whole genome shotgun (WGS) entry which is preliminary data.</text>
</comment>
<evidence type="ECO:0000259" key="1">
    <source>
        <dbReference type="Pfam" id="PF05685"/>
    </source>
</evidence>
<reference evidence="2" key="1">
    <citation type="submission" date="2021-06" db="EMBL/GenBank/DDBJ databases">
        <authorList>
            <person name="Kallberg Y."/>
            <person name="Tangrot J."/>
            <person name="Rosling A."/>
        </authorList>
    </citation>
    <scope>NUCLEOTIDE SEQUENCE</scope>
    <source>
        <strain evidence="2">IA702</strain>
    </source>
</reference>
<dbReference type="InterPro" id="IPR011335">
    <property type="entry name" value="Restrct_endonuc-II-like"/>
</dbReference>
<organism evidence="2 3">
    <name type="scientific">Paraglomus occultum</name>
    <dbReference type="NCBI Taxonomy" id="144539"/>
    <lineage>
        <taxon>Eukaryota</taxon>
        <taxon>Fungi</taxon>
        <taxon>Fungi incertae sedis</taxon>
        <taxon>Mucoromycota</taxon>
        <taxon>Glomeromycotina</taxon>
        <taxon>Glomeromycetes</taxon>
        <taxon>Paraglomerales</taxon>
        <taxon>Paraglomeraceae</taxon>
        <taxon>Paraglomus</taxon>
    </lineage>
</organism>
<sequence>MSENEELATILPSDYKLDYDKLEITLVDYRFFLPLPTATVLCPDTSVVLASWNRLSQNDKNEAYPPVAPNFIAEIRSNMVTAEAVHRKMCLYMDAGVEAFSIDPINGTARIYRVQRNNITWLEYTNPLSLKSRVLNGFVLNLQGIL</sequence>
<dbReference type="SUPFAM" id="SSF52980">
    <property type="entry name" value="Restriction endonuclease-like"/>
    <property type="match status" value="1"/>
</dbReference>
<dbReference type="Pfam" id="PF05685">
    <property type="entry name" value="Uma2"/>
    <property type="match status" value="1"/>
</dbReference>
<dbReference type="GO" id="GO:0006302">
    <property type="term" value="P:double-strand break repair"/>
    <property type="evidence" value="ECO:0007669"/>
    <property type="project" value="UniProtKB-ARBA"/>
</dbReference>
<evidence type="ECO:0000313" key="3">
    <source>
        <dbReference type="Proteomes" id="UP000789572"/>
    </source>
</evidence>